<keyword evidence="5" id="KW-0067">ATP-binding</keyword>
<evidence type="ECO:0000256" key="4">
    <source>
        <dbReference type="ARBA" id="ARBA00022806"/>
    </source>
</evidence>
<keyword evidence="6" id="KW-0175">Coiled coil</keyword>
<keyword evidence="3" id="KW-0378">Hydrolase</keyword>
<evidence type="ECO:0000256" key="2">
    <source>
        <dbReference type="ARBA" id="ARBA00022741"/>
    </source>
</evidence>
<feature type="coiled-coil region" evidence="6">
    <location>
        <begin position="673"/>
        <end position="721"/>
    </location>
</feature>
<dbReference type="Gene3D" id="3.40.50.300">
    <property type="entry name" value="P-loop containing nucleotide triphosphate hydrolases"/>
    <property type="match status" value="3"/>
</dbReference>
<dbReference type="Pfam" id="PF13086">
    <property type="entry name" value="AAA_11"/>
    <property type="match status" value="1"/>
</dbReference>
<dbReference type="SUPFAM" id="SSF52540">
    <property type="entry name" value="P-loop containing nucleoside triphosphate hydrolases"/>
    <property type="match status" value="1"/>
</dbReference>
<dbReference type="GO" id="GO:0005524">
    <property type="term" value="F:ATP binding"/>
    <property type="evidence" value="ECO:0007669"/>
    <property type="project" value="UniProtKB-KW"/>
</dbReference>
<feature type="coiled-coil region" evidence="6">
    <location>
        <begin position="589"/>
        <end position="630"/>
    </location>
</feature>
<evidence type="ECO:0000256" key="5">
    <source>
        <dbReference type="ARBA" id="ARBA00022840"/>
    </source>
</evidence>
<evidence type="ECO:0000313" key="10">
    <source>
        <dbReference type="EMBL" id="AFB82902.1"/>
    </source>
</evidence>
<protein>
    <submittedName>
        <fullName evidence="10">DNA helicase-related protein</fullName>
    </submittedName>
</protein>
<sequence length="1144" mass="128531">MPSGCRNPRPLGRGDVNGSHDVRNRQTSEVYVNESSIKTENVFLFWRAIEALTPQDIDKENARDKLNPVYKVGAGSMLPWDDPEHTRKDIAPGKVWRYSAQAGVYHLSVITKMLEDKIGAHEAVPEERKSGKCRLFDIGFNEEGIPQPATFMLSLSAWSAAQILRHDRGVYALHAPLCSDVSDLPAPNDSLPLVDSGFYDFDNLTLHLMQWVDNEAYRLQEEGQKADTGWLKTLEKLVIAKLYFPEEAMDTTIVSVVKCSLTRKAKVIQEDSAKKDNKKKEAVPDDLINSFFIQELRKLDAEWRQGGGGAGFKDFIMAITRDNQQRLDIRTEEGLDFAFEKLLPTQPPAGSWPSKYPLAFSQQLAVNEIWTRNHTEPGIFAVNGPPGTGKTTLLRDVVAAVVTDRASKLVKLGDSAFKAKDSLKYNDRLIPYYSLHPSLAGSAIVIASSNNGAVENISLELPGMEAVPEDVSDRSDYFGGLATVILNRPAWGLLAARLGNKSNREQFVNTLWWGNLQKSEKGDEAPPEKFSPERGEGLKYHLNLLRPPRKVREPALTWTEAVTRFEQAQAVEEAERQQLVTSSGLTHKIEWLEEQRRVWEERKQTATLQIEECRNALQTLSDRLAAMEMTLTLSSGDRDELDQRIHQHEKNKPGLLANLFSLGRISKAWWDRYQRLTDESDSLRATLTQQRQELQLAQSEKHNADNELRSLERELTQVISNGQAVCKEQEQNNTLLKQAISDLGASWPERTATDERRELSAPWLHERWRKAREDVFIAALDVHRAFIENNPVKMAANIGLAMDWLKGRKLTEKQAGLALDSLSLVVPVISSTFASMPRMFRDTGQEAIGWLLIDEAGQAQPQHAIGAIWRAKRTVLVGDPKQLEPVSGIPSTVEGALGKHYKIPSCWWPGKVSAQILADQTMDVGTYLPDPESEQIWVGCPLRVHRRCDDPMFSISNHIAYDGLMVHGKKPGLVDFPESGWLDVKGRTCEGNWVVEEGAAVEKLLLALRHQYSLTPDDVFLISPFKDCAKQLNRIAKRLGFRMDRTGTVHKTQGKEATVVILVLGGNIKSQGAKAWAAEKPNLLNVAVSRAKQRIYVIGERALWEKQPYFSTLSRALGRLDVPVSNSNPRAMSYMEEYLTTEWR</sequence>
<evidence type="ECO:0000259" key="9">
    <source>
        <dbReference type="Pfam" id="PF13087"/>
    </source>
</evidence>
<dbReference type="GO" id="GO:0016787">
    <property type="term" value="F:hydrolase activity"/>
    <property type="evidence" value="ECO:0007669"/>
    <property type="project" value="UniProtKB-KW"/>
</dbReference>
<dbReference type="PANTHER" id="PTHR43788:SF8">
    <property type="entry name" value="DNA-BINDING PROTEIN SMUBP-2"/>
    <property type="match status" value="1"/>
</dbReference>
<geneLocation type="plasmid" evidence="10">
    <name>pNDM-MAR</name>
</geneLocation>
<dbReference type="EMBL" id="JN420336">
    <property type="protein sequence ID" value="AFB82902.1"/>
    <property type="molecule type" value="Genomic_DNA"/>
</dbReference>
<dbReference type="InterPro" id="IPR027417">
    <property type="entry name" value="P-loop_NTPase"/>
</dbReference>
<feature type="domain" description="DNA2/NAM7 helicase-like C-terminal" evidence="9">
    <location>
        <begin position="995"/>
        <end position="1101"/>
    </location>
</feature>
<name>H6U1Y9_KLEPN</name>
<evidence type="ECO:0000256" key="7">
    <source>
        <dbReference type="SAM" id="MobiDB-lite"/>
    </source>
</evidence>
<dbReference type="InterPro" id="IPR041677">
    <property type="entry name" value="DNA2/NAM7_AAA_11"/>
</dbReference>
<dbReference type="PANTHER" id="PTHR43788">
    <property type="entry name" value="DNA2/NAM7 HELICASE FAMILY MEMBER"/>
    <property type="match status" value="1"/>
</dbReference>
<evidence type="ECO:0000256" key="6">
    <source>
        <dbReference type="SAM" id="Coils"/>
    </source>
</evidence>
<feature type="domain" description="DNA2/NAM7 helicase helicase" evidence="8">
    <location>
        <begin position="827"/>
        <end position="886"/>
    </location>
</feature>
<reference evidence="10" key="1">
    <citation type="journal article" date="2012" name="J. Antimicrob. Chemother.">
        <title>Complete sequencing of an IncH plasmid carrying the blaNDM-1, blaCTX-M-15 and qnrB1 genes.</title>
        <authorList>
            <person name="Villa L."/>
            <person name="Poirel L."/>
            <person name="Nordmann P."/>
            <person name="Carta C."/>
            <person name="Carattoli A."/>
        </authorList>
    </citation>
    <scope>NUCLEOTIDE SEQUENCE</scope>
    <source>
        <strain evidence="10">TCKpnC</strain>
        <plasmid evidence="10">pNDM-MAR</plasmid>
    </source>
</reference>
<dbReference type="InterPro" id="IPR041679">
    <property type="entry name" value="DNA2/NAM7-like_C"/>
</dbReference>
<evidence type="ECO:0000256" key="1">
    <source>
        <dbReference type="ARBA" id="ARBA00007913"/>
    </source>
</evidence>
<comment type="similarity">
    <text evidence="1">Belongs to the DNA2/NAM7 helicase family.</text>
</comment>
<dbReference type="Pfam" id="PF13087">
    <property type="entry name" value="AAA_12"/>
    <property type="match status" value="1"/>
</dbReference>
<keyword evidence="4 10" id="KW-0347">Helicase</keyword>
<feature type="region of interest" description="Disordered" evidence="7">
    <location>
        <begin position="1"/>
        <end position="22"/>
    </location>
</feature>
<evidence type="ECO:0000256" key="3">
    <source>
        <dbReference type="ARBA" id="ARBA00022801"/>
    </source>
</evidence>
<keyword evidence="10" id="KW-0614">Plasmid</keyword>
<dbReference type="InterPro" id="IPR050534">
    <property type="entry name" value="Coronavir_polyprotein_1ab"/>
</dbReference>
<organism evidence="10">
    <name type="scientific">Klebsiella pneumoniae</name>
    <dbReference type="NCBI Taxonomy" id="573"/>
    <lineage>
        <taxon>Bacteria</taxon>
        <taxon>Pseudomonadati</taxon>
        <taxon>Pseudomonadota</taxon>
        <taxon>Gammaproteobacteria</taxon>
        <taxon>Enterobacterales</taxon>
        <taxon>Enterobacteriaceae</taxon>
        <taxon>Klebsiella/Raoultella group</taxon>
        <taxon>Klebsiella</taxon>
        <taxon>Klebsiella pneumoniae complex</taxon>
    </lineage>
</organism>
<dbReference type="GO" id="GO:0043139">
    <property type="term" value="F:5'-3' DNA helicase activity"/>
    <property type="evidence" value="ECO:0007669"/>
    <property type="project" value="TreeGrafter"/>
</dbReference>
<accession>H6U1Y9</accession>
<dbReference type="AlphaFoldDB" id="H6U1Y9"/>
<proteinExistence type="inferred from homology"/>
<keyword evidence="2" id="KW-0547">Nucleotide-binding</keyword>
<evidence type="ECO:0000259" key="8">
    <source>
        <dbReference type="Pfam" id="PF13086"/>
    </source>
</evidence>